<accession>A0A8S5UWH5</accession>
<dbReference type="EMBL" id="BK016154">
    <property type="protein sequence ID" value="DAF98710.1"/>
    <property type="molecule type" value="Genomic_DNA"/>
</dbReference>
<proteinExistence type="predicted"/>
<protein>
    <submittedName>
        <fullName evidence="1">Portal protein</fullName>
    </submittedName>
</protein>
<reference evidence="1" key="1">
    <citation type="journal article" date="2021" name="Proc. Natl. Acad. Sci. U.S.A.">
        <title>A Catalog of Tens of Thousands of Viruses from Human Metagenomes Reveals Hidden Associations with Chronic Diseases.</title>
        <authorList>
            <person name="Tisza M.J."/>
            <person name="Buck C.B."/>
        </authorList>
    </citation>
    <scope>NUCLEOTIDE SEQUENCE</scope>
    <source>
        <strain evidence="1">Ct8rU2</strain>
    </source>
</reference>
<organism evidence="1">
    <name type="scientific">Siphoviridae sp. ct8rU2</name>
    <dbReference type="NCBI Taxonomy" id="2825366"/>
    <lineage>
        <taxon>Viruses</taxon>
        <taxon>Duplodnaviria</taxon>
        <taxon>Heunggongvirae</taxon>
        <taxon>Uroviricota</taxon>
        <taxon>Caudoviricetes</taxon>
    </lineage>
</organism>
<name>A0A8S5UWH5_9CAUD</name>
<sequence length="449" mass="51050">MFDGLKRLWGRIVSMFNYTTLKNIIGKDVALSQPMIDAINKWKKMLVGNADWCGDIVESLKLEEGICREFADSVLVEMEAKILNNDNVDAVLQKSLSDMNKKLQTGLALGAMVLRPLGPDKAEYVAADKFIPISFDDSGTPNDIAFLVVKSVGENDYYTRVERHYFTNGNLTIENKCYHSQSQSDIGQNCSLEEVAEWANILPGPITYPGMTEMDFGYYQNPIENKVDGSSCGVSVYESAENLIRKADIQGARLDWEYDSGERAIHVDERALKSKGGKTYLPRLKKRLYKGLNLEEGKDKELYKEYSPVMRDEAFRRGLEEYKREIEFNVGLAYGDLSDAQEVDKTATEVLASKTRKYNRVTAIQGKLEECLNGFVNALAFYNESYMSGVEFTCEFNDSILADEESERQQDRQDVSMGVMSLLEYRMKWYNEDEETAKSKIPEQNQVME</sequence>
<evidence type="ECO:0000313" key="1">
    <source>
        <dbReference type="EMBL" id="DAF98710.1"/>
    </source>
</evidence>